<dbReference type="Pfam" id="PF16862">
    <property type="entry name" value="Glyco_hydro_79C"/>
    <property type="match status" value="1"/>
</dbReference>
<feature type="domain" description="Beta-glucuronidase C-terminal" evidence="2">
    <location>
        <begin position="419"/>
        <end position="524"/>
    </location>
</feature>
<dbReference type="SUPFAM" id="SSF51445">
    <property type="entry name" value="(Trans)glycosidases"/>
    <property type="match status" value="1"/>
</dbReference>
<reference evidence="3 4" key="1">
    <citation type="journal article" date="2014" name="BMC Genomics">
        <title>Genome and secretome analysis of the hemibiotrophic fungal pathogen, Moniliophthora roreri, which causes frosty pod rot disease of cacao: mechanisms of the biotrophic and necrotrophic phases.</title>
        <authorList>
            <person name="Meinhardt L.W."/>
            <person name="Costa G.G.L."/>
            <person name="Thomazella D.P.T."/>
            <person name="Teixeira P.J.P.L."/>
            <person name="Carazzolle M.F."/>
            <person name="Schuster S.C."/>
            <person name="Carlson J.E."/>
            <person name="Guiltinan M.J."/>
            <person name="Mieczkowski P."/>
            <person name="Farmer A."/>
            <person name="Ramaraj T."/>
            <person name="Crozier J."/>
            <person name="Davis R.E."/>
            <person name="Shao J."/>
            <person name="Melnick R.L."/>
            <person name="Pereira G.A.G."/>
            <person name="Bailey B.A."/>
        </authorList>
    </citation>
    <scope>NUCLEOTIDE SEQUENCE [LARGE SCALE GENOMIC DNA]</scope>
    <source>
        <strain evidence="3 4">MCA 2997</strain>
    </source>
</reference>
<keyword evidence="4" id="KW-1185">Reference proteome</keyword>
<gene>
    <name evidence="3" type="ORF">Moror_12637</name>
</gene>
<dbReference type="InterPro" id="IPR031728">
    <property type="entry name" value="GlcAase_C"/>
</dbReference>
<sequence>MMHLRPLYFLLSFVQFASCIGVDVFIPTTPPPTSQLLSPGLIAFSIEQDRWPEWAQSTFANNTFNNLRRLTGELWIRIGANSQDRTLFDSTVEVSTSIPRESTPTNPYPEAANITVGDGFYALVSQLPPGTHTIFGINFGMNNISIAVSQADSLMRAFRLPEVRKKGITLDFLEIGNEVNYYGHPDVGTRDNATWSPREYVPQWNEFASAIIRTTGITGHSRTRFFGASFGGSNTFGFTAETLFDQGYLESQPGALVTSLSQHRYSGSFCQGSASLLQDLMDKGTIKSNLTMFYEDIVQTRRLGLSYILGETNSYSCHGAPNVSNTAGAALWSLTYSLAAACVGIERVHFHQGIGFRYNFIQPVALDRSILDGSPLPSPIPPHVQPGYYAGIIAAEVIGRSLGLKKIVELEVDDQHVAGFAVYDSSRLSKAVFVNLKAYIPNEGSNPERGTVNVDLYLGEGEKDAVSRNAEIKRLRIGSADDTSGLTWGGQTYETEDGLVSGEEVVETVDLGAGFEIQDTEAVVITFSSG</sequence>
<dbReference type="InterPro" id="IPR052974">
    <property type="entry name" value="GH79_Enzymes"/>
</dbReference>
<feature type="signal peptide" evidence="1">
    <location>
        <begin position="1"/>
        <end position="19"/>
    </location>
</feature>
<keyword evidence="1" id="KW-0732">Signal</keyword>
<dbReference type="AlphaFoldDB" id="V2X8P0"/>
<dbReference type="PANTHER" id="PTHR36183">
    <property type="entry name" value="BETA-GLUCURONIDASE"/>
    <property type="match status" value="1"/>
</dbReference>
<feature type="chain" id="PRO_5004711308" evidence="1">
    <location>
        <begin position="20"/>
        <end position="530"/>
    </location>
</feature>
<dbReference type="EMBL" id="AWSO01000074">
    <property type="protein sequence ID" value="ESK95563.1"/>
    <property type="molecule type" value="Genomic_DNA"/>
</dbReference>
<proteinExistence type="predicted"/>
<protein>
    <submittedName>
        <fullName evidence="3">Glycoside hydrolase family 79 protein</fullName>
    </submittedName>
</protein>
<evidence type="ECO:0000256" key="1">
    <source>
        <dbReference type="SAM" id="SignalP"/>
    </source>
</evidence>
<accession>V2X8P0</accession>
<dbReference type="GO" id="GO:0016787">
    <property type="term" value="F:hydrolase activity"/>
    <property type="evidence" value="ECO:0007669"/>
    <property type="project" value="UniProtKB-KW"/>
</dbReference>
<organism evidence="3 4">
    <name type="scientific">Moniliophthora roreri (strain MCA 2997)</name>
    <name type="common">Cocoa frosty pod rot fungus</name>
    <name type="synonym">Crinipellis roreri</name>
    <dbReference type="NCBI Taxonomy" id="1381753"/>
    <lineage>
        <taxon>Eukaryota</taxon>
        <taxon>Fungi</taxon>
        <taxon>Dikarya</taxon>
        <taxon>Basidiomycota</taxon>
        <taxon>Agaricomycotina</taxon>
        <taxon>Agaricomycetes</taxon>
        <taxon>Agaricomycetidae</taxon>
        <taxon>Agaricales</taxon>
        <taxon>Marasmiineae</taxon>
        <taxon>Marasmiaceae</taxon>
        <taxon>Moniliophthora</taxon>
    </lineage>
</organism>
<dbReference type="OrthoDB" id="2796951at2759"/>
<dbReference type="KEGG" id="mrr:Moror_12637"/>
<keyword evidence="3" id="KW-0378">Hydrolase</keyword>
<evidence type="ECO:0000313" key="4">
    <source>
        <dbReference type="Proteomes" id="UP000017559"/>
    </source>
</evidence>
<dbReference type="Gene3D" id="3.20.20.80">
    <property type="entry name" value="Glycosidases"/>
    <property type="match status" value="1"/>
</dbReference>
<comment type="caution">
    <text evidence="3">The sequence shown here is derived from an EMBL/GenBank/DDBJ whole genome shotgun (WGS) entry which is preliminary data.</text>
</comment>
<evidence type="ECO:0000259" key="2">
    <source>
        <dbReference type="Pfam" id="PF16862"/>
    </source>
</evidence>
<dbReference type="InterPro" id="IPR017853">
    <property type="entry name" value="GH"/>
</dbReference>
<dbReference type="HOGENOM" id="CLU_022148_2_0_1"/>
<dbReference type="Proteomes" id="UP000017559">
    <property type="component" value="Unassembled WGS sequence"/>
</dbReference>
<name>V2X8P0_MONRO</name>
<dbReference type="PANTHER" id="PTHR36183:SF2">
    <property type="entry name" value="BETA-GLUCURONIDASE C-TERMINAL DOMAIN-CONTAINING PROTEIN"/>
    <property type="match status" value="1"/>
</dbReference>
<evidence type="ECO:0000313" key="3">
    <source>
        <dbReference type="EMBL" id="ESK95563.1"/>
    </source>
</evidence>